<evidence type="ECO:0000259" key="4">
    <source>
        <dbReference type="SMART" id="SM00382"/>
    </source>
</evidence>
<keyword evidence="6" id="KW-1185">Reference proteome</keyword>
<dbReference type="Proteomes" id="UP000001514">
    <property type="component" value="Unassembled WGS sequence"/>
</dbReference>
<sequence length="563" mass="61780">MFSRRCELQQLLSVLPERLERSVQNHPQLEEIVEIVLDLGRRPIARFPSGDWSMSQEPVTIADLEDAICMVGDFVDDNRAGIDRTLHRISAIRNRGGRIVGLTCRVGRAVTGSAEMARDLVSSGASLLLMGPPGVGKTTAIREVARMLADDYDRRVVIVDTSNEIAGDGDIPHPGIGRARRMQVTNVGLQHKIMIEAVENHMPETIVIDEIGTELEAAAAVTIAQRGVQLVATAHGTSVENLIKNPSLEILVGGIQSVTLGDDEARRRGVQKSVLERKGPPAFSTAIEMASRTEWRIHHSLTATIDALLAGRSPSIEIRNMKDKEGTAPEELPVLNQIENEEKDVFKKLQDNGSESKLFSLYPYQISEEFLKQAIEVLELEETIGVASDIGAADAVLTLRSKLRENVWVRNIAKFRQLPVFAIKANTLAQMIRATRAVLEMEMLRGTSSSTRKSKVEDEIDALEEARLAIEQIVIAKGQAVELLPRSAGITALQIRLAESYQLASETSGIEPKVRLRILPLLQQGSRQSSSINNTKEESSQGRVQGGTSVSKLPLLPTDFLED</sequence>
<dbReference type="Gramene" id="EFJ13797">
    <property type="protein sequence ID" value="EFJ13797"/>
    <property type="gene ID" value="SELMODRAFT_181570"/>
</dbReference>
<feature type="compositionally biased region" description="Polar residues" evidence="3">
    <location>
        <begin position="541"/>
        <end position="551"/>
    </location>
</feature>
<evidence type="ECO:0000256" key="2">
    <source>
        <dbReference type="ARBA" id="ARBA00022840"/>
    </source>
</evidence>
<dbReference type="InterPro" id="IPR027417">
    <property type="entry name" value="P-loop_NTPase"/>
</dbReference>
<feature type="domain" description="AAA+ ATPase" evidence="4">
    <location>
        <begin position="123"/>
        <end position="279"/>
    </location>
</feature>
<evidence type="ECO:0000256" key="3">
    <source>
        <dbReference type="SAM" id="MobiDB-lite"/>
    </source>
</evidence>
<dbReference type="Gene3D" id="3.40.50.300">
    <property type="entry name" value="P-loop containing nucleotide triphosphate hydrolases"/>
    <property type="match status" value="1"/>
</dbReference>
<dbReference type="InterPro" id="IPR058670">
    <property type="entry name" value="PTPase_dom"/>
</dbReference>
<dbReference type="InterPro" id="IPR003593">
    <property type="entry name" value="AAA+_ATPase"/>
</dbReference>
<protein>
    <recommendedName>
        <fullName evidence="4">AAA+ ATPase domain-containing protein</fullName>
    </recommendedName>
</protein>
<evidence type="ECO:0000313" key="6">
    <source>
        <dbReference type="Proteomes" id="UP000001514"/>
    </source>
</evidence>
<dbReference type="KEGG" id="smo:SELMODRAFT_181570"/>
<dbReference type="FunCoup" id="D8SPK6">
    <property type="interactions" value="49"/>
</dbReference>
<organism evidence="6">
    <name type="scientific">Selaginella moellendorffii</name>
    <name type="common">Spikemoss</name>
    <dbReference type="NCBI Taxonomy" id="88036"/>
    <lineage>
        <taxon>Eukaryota</taxon>
        <taxon>Viridiplantae</taxon>
        <taxon>Streptophyta</taxon>
        <taxon>Embryophyta</taxon>
        <taxon>Tracheophyta</taxon>
        <taxon>Lycopodiopsida</taxon>
        <taxon>Selaginellales</taxon>
        <taxon>Selaginellaceae</taxon>
        <taxon>Selaginella</taxon>
    </lineage>
</organism>
<dbReference type="InterPro" id="IPR034081">
    <property type="entry name" value="R3H_AAA"/>
</dbReference>
<dbReference type="AlphaFoldDB" id="D8SPK6"/>
<name>D8SPK6_SELML</name>
<dbReference type="PANTHER" id="PTHR20953">
    <property type="entry name" value="KINASE-RELATED"/>
    <property type="match status" value="1"/>
</dbReference>
<dbReference type="STRING" id="88036.D8SPK6"/>
<reference evidence="5 6" key="1">
    <citation type="journal article" date="2011" name="Science">
        <title>The Selaginella genome identifies genetic changes associated with the evolution of vascular plants.</title>
        <authorList>
            <person name="Banks J.A."/>
            <person name="Nishiyama T."/>
            <person name="Hasebe M."/>
            <person name="Bowman J.L."/>
            <person name="Gribskov M."/>
            <person name="dePamphilis C."/>
            <person name="Albert V.A."/>
            <person name="Aono N."/>
            <person name="Aoyama T."/>
            <person name="Ambrose B.A."/>
            <person name="Ashton N.W."/>
            <person name="Axtell M.J."/>
            <person name="Barker E."/>
            <person name="Barker M.S."/>
            <person name="Bennetzen J.L."/>
            <person name="Bonawitz N.D."/>
            <person name="Chapple C."/>
            <person name="Cheng C."/>
            <person name="Correa L.G."/>
            <person name="Dacre M."/>
            <person name="DeBarry J."/>
            <person name="Dreyer I."/>
            <person name="Elias M."/>
            <person name="Engstrom E.M."/>
            <person name="Estelle M."/>
            <person name="Feng L."/>
            <person name="Finet C."/>
            <person name="Floyd S.K."/>
            <person name="Frommer W.B."/>
            <person name="Fujita T."/>
            <person name="Gramzow L."/>
            <person name="Gutensohn M."/>
            <person name="Harholt J."/>
            <person name="Hattori M."/>
            <person name="Heyl A."/>
            <person name="Hirai T."/>
            <person name="Hiwatashi Y."/>
            <person name="Ishikawa M."/>
            <person name="Iwata M."/>
            <person name="Karol K.G."/>
            <person name="Koehler B."/>
            <person name="Kolukisaoglu U."/>
            <person name="Kubo M."/>
            <person name="Kurata T."/>
            <person name="Lalonde S."/>
            <person name="Li K."/>
            <person name="Li Y."/>
            <person name="Litt A."/>
            <person name="Lyons E."/>
            <person name="Manning G."/>
            <person name="Maruyama T."/>
            <person name="Michael T.P."/>
            <person name="Mikami K."/>
            <person name="Miyazaki S."/>
            <person name="Morinaga S."/>
            <person name="Murata T."/>
            <person name="Mueller-Roeber B."/>
            <person name="Nelson D.R."/>
            <person name="Obara M."/>
            <person name="Oguri Y."/>
            <person name="Olmstead R.G."/>
            <person name="Onodera N."/>
            <person name="Petersen B.L."/>
            <person name="Pils B."/>
            <person name="Prigge M."/>
            <person name="Rensing S.A."/>
            <person name="Riano-Pachon D.M."/>
            <person name="Roberts A.W."/>
            <person name="Sato Y."/>
            <person name="Scheller H.V."/>
            <person name="Schulz B."/>
            <person name="Schulz C."/>
            <person name="Shakirov E.V."/>
            <person name="Shibagaki N."/>
            <person name="Shinohara N."/>
            <person name="Shippen D.E."/>
            <person name="Soerensen I."/>
            <person name="Sotooka R."/>
            <person name="Sugimoto N."/>
            <person name="Sugita M."/>
            <person name="Sumikawa N."/>
            <person name="Tanurdzic M."/>
            <person name="Theissen G."/>
            <person name="Ulvskov P."/>
            <person name="Wakazuki S."/>
            <person name="Weng J.K."/>
            <person name="Willats W.W."/>
            <person name="Wipf D."/>
            <person name="Wolf P.G."/>
            <person name="Yang L."/>
            <person name="Zimmer A.D."/>
            <person name="Zhu Q."/>
            <person name="Mitros T."/>
            <person name="Hellsten U."/>
            <person name="Loque D."/>
            <person name="Otillar R."/>
            <person name="Salamov A."/>
            <person name="Schmutz J."/>
            <person name="Shapiro H."/>
            <person name="Lindquist E."/>
            <person name="Lucas S."/>
            <person name="Rokhsar D."/>
            <person name="Grigoriev I.V."/>
        </authorList>
    </citation>
    <scope>NUCLEOTIDE SEQUENCE [LARGE SCALE GENOMIC DNA]</scope>
</reference>
<dbReference type="EMBL" id="GL377631">
    <property type="protein sequence ID" value="EFJ13797.1"/>
    <property type="molecule type" value="Genomic_DNA"/>
</dbReference>
<keyword evidence="1" id="KW-0547">Nucleotide-binding</keyword>
<evidence type="ECO:0000256" key="1">
    <source>
        <dbReference type="ARBA" id="ARBA00022741"/>
    </source>
</evidence>
<dbReference type="SUPFAM" id="SSF52540">
    <property type="entry name" value="P-loop containing nucleoside triphosphate hydrolases"/>
    <property type="match status" value="1"/>
</dbReference>
<feature type="region of interest" description="Disordered" evidence="3">
    <location>
        <begin position="527"/>
        <end position="563"/>
    </location>
</feature>
<dbReference type="PANTHER" id="PTHR20953:SF3">
    <property type="entry name" value="P-LOOP CONTAINING NUCLEOSIDE TRIPHOSPHATE HYDROLASES SUPERFAMILY PROTEIN"/>
    <property type="match status" value="1"/>
</dbReference>
<dbReference type="CDD" id="cd00009">
    <property type="entry name" value="AAA"/>
    <property type="match status" value="1"/>
</dbReference>
<dbReference type="Pfam" id="PF19568">
    <property type="entry name" value="Spore_III_AA"/>
    <property type="match status" value="1"/>
</dbReference>
<dbReference type="Pfam" id="PF25516">
    <property type="entry name" value="PTPase"/>
    <property type="match status" value="1"/>
</dbReference>
<accession>D8SPK6</accession>
<dbReference type="InterPro" id="IPR045735">
    <property type="entry name" value="Spore_III_AA_AAA+_ATPase"/>
</dbReference>
<dbReference type="HOGENOM" id="CLU_022515_2_0_1"/>
<dbReference type="CDD" id="cd02645">
    <property type="entry name" value="R3H_AAA"/>
    <property type="match status" value="1"/>
</dbReference>
<keyword evidence="2" id="KW-0067">ATP-binding</keyword>
<dbReference type="FunFam" id="3.40.50.300:FF:001088">
    <property type="entry name" value="uncharacterized protein ycf45 isoform X2"/>
    <property type="match status" value="1"/>
</dbReference>
<dbReference type="eggNOG" id="ENOG502QQ4X">
    <property type="taxonomic scope" value="Eukaryota"/>
</dbReference>
<dbReference type="GO" id="GO:0005524">
    <property type="term" value="F:ATP binding"/>
    <property type="evidence" value="ECO:0007669"/>
    <property type="project" value="UniProtKB-KW"/>
</dbReference>
<dbReference type="OMA" id="DRACTPW"/>
<dbReference type="SMART" id="SM00382">
    <property type="entry name" value="AAA"/>
    <property type="match status" value="1"/>
</dbReference>
<evidence type="ECO:0000313" key="5">
    <source>
        <dbReference type="EMBL" id="EFJ13797.1"/>
    </source>
</evidence>
<proteinExistence type="predicted"/>
<dbReference type="InParanoid" id="D8SPK6"/>
<dbReference type="OrthoDB" id="26838at2759"/>
<gene>
    <name evidence="5" type="ORF">SELMODRAFT_181570</name>
</gene>